<keyword evidence="3" id="KW-1185">Reference proteome</keyword>
<organism evidence="2 3">
    <name type="scientific">Amycolatopsis pigmentata</name>
    <dbReference type="NCBI Taxonomy" id="450801"/>
    <lineage>
        <taxon>Bacteria</taxon>
        <taxon>Bacillati</taxon>
        <taxon>Actinomycetota</taxon>
        <taxon>Actinomycetes</taxon>
        <taxon>Pseudonocardiales</taxon>
        <taxon>Pseudonocardiaceae</taxon>
        <taxon>Amycolatopsis</taxon>
    </lineage>
</organism>
<dbReference type="RefSeq" id="WP_378265744.1">
    <property type="nucleotide sequence ID" value="NZ_JBHUKR010000007.1"/>
</dbReference>
<sequence length="49" mass="5161">MSVTEQDPETTPIFAALAEEFGLEKLFDESPDEEPAATVVDAHAEGPGA</sequence>
<comment type="caution">
    <text evidence="2">The sequence shown here is derived from an EMBL/GenBank/DDBJ whole genome shotgun (WGS) entry which is preliminary data.</text>
</comment>
<evidence type="ECO:0000313" key="3">
    <source>
        <dbReference type="Proteomes" id="UP001597417"/>
    </source>
</evidence>
<reference evidence="3" key="1">
    <citation type="journal article" date="2019" name="Int. J. Syst. Evol. Microbiol.">
        <title>The Global Catalogue of Microorganisms (GCM) 10K type strain sequencing project: providing services to taxonomists for standard genome sequencing and annotation.</title>
        <authorList>
            <consortium name="The Broad Institute Genomics Platform"/>
            <consortium name="The Broad Institute Genome Sequencing Center for Infectious Disease"/>
            <person name="Wu L."/>
            <person name="Ma J."/>
        </authorList>
    </citation>
    <scope>NUCLEOTIDE SEQUENCE [LARGE SCALE GENOMIC DNA]</scope>
    <source>
        <strain evidence="3">CGMCC 4.7645</strain>
    </source>
</reference>
<accession>A0ABW5FYH0</accession>
<proteinExistence type="predicted"/>
<dbReference type="Proteomes" id="UP001597417">
    <property type="component" value="Unassembled WGS sequence"/>
</dbReference>
<protein>
    <submittedName>
        <fullName evidence="2">Uncharacterized protein</fullName>
    </submittedName>
</protein>
<name>A0ABW5FYH0_9PSEU</name>
<dbReference type="EMBL" id="JBHUKR010000007">
    <property type="protein sequence ID" value="MFD2417756.1"/>
    <property type="molecule type" value="Genomic_DNA"/>
</dbReference>
<evidence type="ECO:0000313" key="2">
    <source>
        <dbReference type="EMBL" id="MFD2417756.1"/>
    </source>
</evidence>
<gene>
    <name evidence="2" type="ORF">ACFSXZ_15630</name>
</gene>
<feature type="region of interest" description="Disordered" evidence="1">
    <location>
        <begin position="29"/>
        <end position="49"/>
    </location>
</feature>
<evidence type="ECO:0000256" key="1">
    <source>
        <dbReference type="SAM" id="MobiDB-lite"/>
    </source>
</evidence>